<dbReference type="Proteomes" id="UP000234752">
    <property type="component" value="Chromosome eg_2"/>
</dbReference>
<keyword evidence="2" id="KW-1185">Reference proteome</keyword>
<reference evidence="1 2" key="1">
    <citation type="submission" date="2017-12" db="EMBL/GenBank/DDBJ databases">
        <title>Genomes of bacteria within cyanobacterial aggregates.</title>
        <authorList>
            <person name="Cai H."/>
        </authorList>
    </citation>
    <scope>NUCLEOTIDE SEQUENCE [LARGE SCALE GENOMIC DNA]</scope>
    <source>
        <strain evidence="1 2">TH16</strain>
    </source>
</reference>
<evidence type="ECO:0000313" key="2">
    <source>
        <dbReference type="Proteomes" id="UP000234752"/>
    </source>
</evidence>
<proteinExistence type="predicted"/>
<dbReference type="EMBL" id="CP025612">
    <property type="protein sequence ID" value="AUN31935.1"/>
    <property type="molecule type" value="Genomic_DNA"/>
</dbReference>
<evidence type="ECO:0000313" key="1">
    <source>
        <dbReference type="EMBL" id="AUN31935.1"/>
    </source>
</evidence>
<sequence>MASLLMLWDIASDTGTLSAAGTSPGSWVESGGIGVQNLRNDDVMSVARYTAIASSTARVKVAMPRSRPIDIVAVIGHNGSETGTWRPLLSANADLSSPVYQPSPLPMWGATFIWGSRPFGDFPFSGIDTANYPGAPVLWHRLTEPVSARYLGVDFIDASNPAGYFQAGRLMAGVAWQPPISMALGSSIGVVDPSEKKRTDGGRRLVRRRARWRTWKISLEYQDVRAAMGVYHDLMWMKGIAGDLFMVWDPEQDAAVMSRQILYGALSATGEVAATSFNRWSVSFEIEELI</sequence>
<dbReference type="RefSeq" id="WP_102113489.1">
    <property type="nucleotide sequence ID" value="NZ_BMGN01000012.1"/>
</dbReference>
<gene>
    <name evidence="1" type="ORF">C0V82_16010</name>
</gene>
<protein>
    <submittedName>
        <fullName evidence="1">Uncharacterized protein</fullName>
    </submittedName>
</protein>
<dbReference type="KEGG" id="ncb:C0V82_16010"/>
<organism evidence="1 2">
    <name type="scientific">Niveispirillum cyanobacteriorum</name>
    <dbReference type="NCBI Taxonomy" id="1612173"/>
    <lineage>
        <taxon>Bacteria</taxon>
        <taxon>Pseudomonadati</taxon>
        <taxon>Pseudomonadota</taxon>
        <taxon>Alphaproteobacteria</taxon>
        <taxon>Rhodospirillales</taxon>
        <taxon>Azospirillaceae</taxon>
        <taxon>Niveispirillum</taxon>
    </lineage>
</organism>
<name>A0A2K9NI09_9PROT</name>
<dbReference type="AlphaFoldDB" id="A0A2K9NI09"/>
<dbReference type="OrthoDB" id="977800at2"/>
<accession>A0A2K9NI09</accession>